<feature type="domain" description="NADPH-dependent FMN reductase-like" evidence="1">
    <location>
        <begin position="2"/>
        <end position="150"/>
    </location>
</feature>
<organism evidence="2 3">
    <name type="scientific">Actinokineospora auranticolor</name>
    <dbReference type="NCBI Taxonomy" id="155976"/>
    <lineage>
        <taxon>Bacteria</taxon>
        <taxon>Bacillati</taxon>
        <taxon>Actinomycetota</taxon>
        <taxon>Actinomycetes</taxon>
        <taxon>Pseudonocardiales</taxon>
        <taxon>Pseudonocardiaceae</taxon>
        <taxon>Actinokineospora</taxon>
    </lineage>
</organism>
<dbReference type="InterPro" id="IPR050712">
    <property type="entry name" value="NAD(P)H-dep_reductase"/>
</dbReference>
<evidence type="ECO:0000259" key="1">
    <source>
        <dbReference type="Pfam" id="PF03358"/>
    </source>
</evidence>
<keyword evidence="3" id="KW-1185">Reference proteome</keyword>
<evidence type="ECO:0000313" key="3">
    <source>
        <dbReference type="Proteomes" id="UP000239203"/>
    </source>
</evidence>
<protein>
    <submittedName>
        <fullName evidence="2">NAD(P)H-dependent FMN reductase</fullName>
    </submittedName>
</protein>
<sequence>MTRIAVITGSTRPGRRALAVAEWVVTAARAHYPAEVGVGLVDLADFALPLLDEPAPAITGDYRNPHTLAWSKTIAAYDGFVFVTPEYNHSYPASLKNALDYLYAEWHDKAAGFVSYGPQAAGVRAVEHLRLSLAELKVAGVRTQVALSMHTDFTITNPLEQGDFTPAPRQLTTLHVLLDEVHDWSRALATLRASAVAA</sequence>
<dbReference type="PANTHER" id="PTHR30543:SF21">
    <property type="entry name" value="NAD(P)H-DEPENDENT FMN REDUCTASE LOT6"/>
    <property type="match status" value="1"/>
</dbReference>
<dbReference type="Proteomes" id="UP000239203">
    <property type="component" value="Unassembled WGS sequence"/>
</dbReference>
<reference evidence="2 3" key="1">
    <citation type="submission" date="2018-02" db="EMBL/GenBank/DDBJ databases">
        <title>Genomic Encyclopedia of Archaeal and Bacterial Type Strains, Phase II (KMG-II): from individual species to whole genera.</title>
        <authorList>
            <person name="Goeker M."/>
        </authorList>
    </citation>
    <scope>NUCLEOTIDE SEQUENCE [LARGE SCALE GENOMIC DNA]</scope>
    <source>
        <strain evidence="2 3">YU 961-1</strain>
    </source>
</reference>
<gene>
    <name evidence="2" type="ORF">CLV40_11899</name>
</gene>
<dbReference type="AlphaFoldDB" id="A0A2S6GHL8"/>
<dbReference type="GO" id="GO:0010181">
    <property type="term" value="F:FMN binding"/>
    <property type="evidence" value="ECO:0007669"/>
    <property type="project" value="TreeGrafter"/>
</dbReference>
<name>A0A2S6GHL8_9PSEU</name>
<comment type="caution">
    <text evidence="2">The sequence shown here is derived from an EMBL/GenBank/DDBJ whole genome shotgun (WGS) entry which is preliminary data.</text>
</comment>
<dbReference type="PANTHER" id="PTHR30543">
    <property type="entry name" value="CHROMATE REDUCTASE"/>
    <property type="match status" value="1"/>
</dbReference>
<dbReference type="GO" id="GO:0016491">
    <property type="term" value="F:oxidoreductase activity"/>
    <property type="evidence" value="ECO:0007669"/>
    <property type="project" value="InterPro"/>
</dbReference>
<proteinExistence type="predicted"/>
<dbReference type="Gene3D" id="3.40.50.360">
    <property type="match status" value="1"/>
</dbReference>
<dbReference type="RefSeq" id="WP_104481783.1">
    <property type="nucleotide sequence ID" value="NZ_CP154825.1"/>
</dbReference>
<accession>A0A2S6GHL8</accession>
<evidence type="ECO:0000313" key="2">
    <source>
        <dbReference type="EMBL" id="PPK64709.1"/>
    </source>
</evidence>
<dbReference type="OrthoDB" id="9812295at2"/>
<dbReference type="InterPro" id="IPR005025">
    <property type="entry name" value="FMN_Rdtase-like_dom"/>
</dbReference>
<dbReference type="Pfam" id="PF03358">
    <property type="entry name" value="FMN_red"/>
    <property type="match status" value="1"/>
</dbReference>
<dbReference type="EMBL" id="PTIX01000018">
    <property type="protein sequence ID" value="PPK64709.1"/>
    <property type="molecule type" value="Genomic_DNA"/>
</dbReference>
<dbReference type="GO" id="GO:0005829">
    <property type="term" value="C:cytosol"/>
    <property type="evidence" value="ECO:0007669"/>
    <property type="project" value="TreeGrafter"/>
</dbReference>
<dbReference type="InterPro" id="IPR029039">
    <property type="entry name" value="Flavoprotein-like_sf"/>
</dbReference>
<dbReference type="SUPFAM" id="SSF52218">
    <property type="entry name" value="Flavoproteins"/>
    <property type="match status" value="1"/>
</dbReference>